<keyword evidence="5" id="KW-0732">Signal</keyword>
<evidence type="ECO:0000256" key="2">
    <source>
        <dbReference type="ARBA" id="ARBA00022803"/>
    </source>
</evidence>
<dbReference type="PANTHER" id="PTHR45586">
    <property type="entry name" value="TPR REPEAT-CONTAINING PROTEIN PA4667"/>
    <property type="match status" value="1"/>
</dbReference>
<sequence>MKRIARKLALGITGLALTISGVGCAHQGIQSPLARWRAESSPKTQAVSTAKASHGTSASPSKANAGLLSRLTKRHSTKATPTAKPVNDSALWLEQAAQAEIGGRLKEAQNLYAKVCQAEPGHVLARHRLAVVTTQLDDFPTAWSHYQEALKLAPDQADIWSDAGYCLFRQGNYEQAEKHVREAMKQHPEESRYINNLALIRGVQGHADEALGLFKKCHDEATSLEFLAQIHELRKDPAAAKSARDQAQVARAKKTSQTLAGTTAGIPEAVSPEPAVSKKPLDFPTEPRATAAVAAPAQVGSIESPLADPAVKAAAYLVDELPPSPSIAKPVAAAESAPSSSPSSSLPVAVIPAVAPLGHRMAIGNLPRAMEVVPPAQVSQIATKPAVPAVAEGTISIVKSRPLSTPVESLLPIIQPAVMPTSGVLQSSTAPAANPMMIQPPAHQTPAPQLLADRMPATDSKSVVTPVSETPAPLPATVITRAAHTQTGDDERFTARTEQRIVSESSLMTTIVSRVSPQDVTINQIHAPRTFPMDAVEVETEDPGDAPIFVIRGQSQDAAVPSNLPVPAPAEGSPTAFETLPESTQTLPVKLPESVEKSSTAVSDVPMDLAAGPAPFPESSESQPQVKQQIRAADVEWFDSRRQQILGREQQDLFCGYCPVALREARELVNGRPEFACESDGQRILCSSAEALKLFQSDPSRYLPVKAGQDLVLSKESSSANKTDELPTPMGLPASRGNLAYASWYEGKLYFFQSAAALKEFHEHPESFVLP</sequence>
<name>A0A1C3ECM4_9PLAN</name>
<feature type="repeat" description="TPR" evidence="3">
    <location>
        <begin position="157"/>
        <end position="190"/>
    </location>
</feature>
<dbReference type="PANTHER" id="PTHR45586:SF1">
    <property type="entry name" value="LIPOPOLYSACCHARIDE ASSEMBLY PROTEIN B"/>
    <property type="match status" value="1"/>
</dbReference>
<dbReference type="STRING" id="1841610.A6X21_23345"/>
<feature type="compositionally biased region" description="Polar residues" evidence="4">
    <location>
        <begin position="41"/>
        <end position="62"/>
    </location>
</feature>
<keyword evidence="1" id="KW-0677">Repeat</keyword>
<dbReference type="InterPro" id="IPR019734">
    <property type="entry name" value="TPR_rpt"/>
</dbReference>
<evidence type="ECO:0000256" key="5">
    <source>
        <dbReference type="SAM" id="SignalP"/>
    </source>
</evidence>
<dbReference type="Pfam" id="PF14559">
    <property type="entry name" value="TPR_19"/>
    <property type="match status" value="1"/>
</dbReference>
<comment type="caution">
    <text evidence="6">The sequence shown here is derived from an EMBL/GenBank/DDBJ whole genome shotgun (WGS) entry which is preliminary data.</text>
</comment>
<reference evidence="6 7" key="1">
    <citation type="submission" date="2016-05" db="EMBL/GenBank/DDBJ databases">
        <title>Genomic and physiological characterization of Planctopirus sp. isolated from fresh water lake.</title>
        <authorList>
            <person name="Subhash Y."/>
            <person name="Ramana C."/>
        </authorList>
    </citation>
    <scope>NUCLEOTIDE SEQUENCE [LARGE SCALE GENOMIC DNA]</scope>
    <source>
        <strain evidence="6 7">JC280</strain>
    </source>
</reference>
<keyword evidence="7" id="KW-1185">Reference proteome</keyword>
<evidence type="ECO:0000256" key="1">
    <source>
        <dbReference type="ARBA" id="ARBA00022737"/>
    </source>
</evidence>
<accession>A0A1C3ECM4</accession>
<feature type="repeat" description="TPR" evidence="3">
    <location>
        <begin position="123"/>
        <end position="156"/>
    </location>
</feature>
<dbReference type="InterPro" id="IPR011990">
    <property type="entry name" value="TPR-like_helical_dom_sf"/>
</dbReference>
<feature type="region of interest" description="Disordered" evidence="4">
    <location>
        <begin position="40"/>
        <end position="65"/>
    </location>
</feature>
<feature type="region of interest" description="Disordered" evidence="4">
    <location>
        <begin position="252"/>
        <end position="283"/>
    </location>
</feature>
<dbReference type="AlphaFoldDB" id="A0A1C3ECM4"/>
<feature type="chain" id="PRO_5008672981" evidence="5">
    <location>
        <begin position="26"/>
        <end position="771"/>
    </location>
</feature>
<dbReference type="InterPro" id="IPR051012">
    <property type="entry name" value="CellSynth/LPSAsmb/PSIAsmb"/>
</dbReference>
<dbReference type="EMBL" id="LYDR01000095">
    <property type="protein sequence ID" value="ODA30989.1"/>
    <property type="molecule type" value="Genomic_DNA"/>
</dbReference>
<gene>
    <name evidence="6" type="ORF">A6X21_23345</name>
</gene>
<evidence type="ECO:0000256" key="4">
    <source>
        <dbReference type="SAM" id="MobiDB-lite"/>
    </source>
</evidence>
<dbReference type="SUPFAM" id="SSF48452">
    <property type="entry name" value="TPR-like"/>
    <property type="match status" value="1"/>
</dbReference>
<organism evidence="6 7">
    <name type="scientific">Planctopirus hydrillae</name>
    <dbReference type="NCBI Taxonomy" id="1841610"/>
    <lineage>
        <taxon>Bacteria</taxon>
        <taxon>Pseudomonadati</taxon>
        <taxon>Planctomycetota</taxon>
        <taxon>Planctomycetia</taxon>
        <taxon>Planctomycetales</taxon>
        <taxon>Planctomycetaceae</taxon>
        <taxon>Planctopirus</taxon>
    </lineage>
</organism>
<dbReference type="RefSeq" id="WP_068848150.1">
    <property type="nucleotide sequence ID" value="NZ_LYDR01000095.1"/>
</dbReference>
<protein>
    <submittedName>
        <fullName evidence="6">Uncharacterized protein</fullName>
    </submittedName>
</protein>
<evidence type="ECO:0000313" key="6">
    <source>
        <dbReference type="EMBL" id="ODA30989.1"/>
    </source>
</evidence>
<dbReference type="Proteomes" id="UP000094828">
    <property type="component" value="Unassembled WGS sequence"/>
</dbReference>
<dbReference type="PROSITE" id="PS51257">
    <property type="entry name" value="PROKAR_LIPOPROTEIN"/>
    <property type="match status" value="1"/>
</dbReference>
<dbReference type="PROSITE" id="PS50005">
    <property type="entry name" value="TPR"/>
    <property type="match status" value="2"/>
</dbReference>
<dbReference type="SMART" id="SM00028">
    <property type="entry name" value="TPR"/>
    <property type="match status" value="4"/>
</dbReference>
<feature type="signal peptide" evidence="5">
    <location>
        <begin position="1"/>
        <end position="25"/>
    </location>
</feature>
<keyword evidence="2 3" id="KW-0802">TPR repeat</keyword>
<proteinExistence type="predicted"/>
<evidence type="ECO:0000313" key="7">
    <source>
        <dbReference type="Proteomes" id="UP000094828"/>
    </source>
</evidence>
<dbReference type="Gene3D" id="1.25.40.10">
    <property type="entry name" value="Tetratricopeptide repeat domain"/>
    <property type="match status" value="1"/>
</dbReference>
<feature type="region of interest" description="Disordered" evidence="4">
    <location>
        <begin position="559"/>
        <end position="578"/>
    </location>
</feature>
<evidence type="ECO:0000256" key="3">
    <source>
        <dbReference type="PROSITE-ProRule" id="PRU00339"/>
    </source>
</evidence>